<keyword evidence="4" id="KW-1185">Reference proteome</keyword>
<gene>
    <name evidence="3" type="ORF">ACFPFX_28000</name>
</gene>
<comment type="caution">
    <text evidence="3">The sequence shown here is derived from an EMBL/GenBank/DDBJ whole genome shotgun (WGS) entry which is preliminary data.</text>
</comment>
<feature type="region of interest" description="Disordered" evidence="1">
    <location>
        <begin position="82"/>
        <end position="167"/>
    </location>
</feature>
<evidence type="ECO:0000256" key="2">
    <source>
        <dbReference type="SAM" id="Phobius"/>
    </source>
</evidence>
<feature type="transmembrane region" description="Helical" evidence="2">
    <location>
        <begin position="58"/>
        <end position="78"/>
    </location>
</feature>
<keyword evidence="2" id="KW-0812">Transmembrane</keyword>
<keyword evidence="2" id="KW-0472">Membrane</keyword>
<proteinExistence type="predicted"/>
<feature type="compositionally biased region" description="Pro residues" evidence="1">
    <location>
        <begin position="157"/>
        <end position="167"/>
    </location>
</feature>
<name>A0ABV9USH3_9ACTN</name>
<feature type="compositionally biased region" description="Pro residues" evidence="1">
    <location>
        <begin position="90"/>
        <end position="118"/>
    </location>
</feature>
<protein>
    <submittedName>
        <fullName evidence="3">Uncharacterized protein</fullName>
    </submittedName>
</protein>
<evidence type="ECO:0000313" key="4">
    <source>
        <dbReference type="Proteomes" id="UP001595834"/>
    </source>
</evidence>
<keyword evidence="2" id="KW-1133">Transmembrane helix</keyword>
<evidence type="ECO:0000313" key="3">
    <source>
        <dbReference type="EMBL" id="MFC4960145.1"/>
    </source>
</evidence>
<evidence type="ECO:0000256" key="1">
    <source>
        <dbReference type="SAM" id="MobiDB-lite"/>
    </source>
</evidence>
<organism evidence="3 4">
    <name type="scientific">Streptomyces mauvecolor</name>
    <dbReference type="NCBI Taxonomy" id="58345"/>
    <lineage>
        <taxon>Bacteria</taxon>
        <taxon>Bacillati</taxon>
        <taxon>Actinomycetota</taxon>
        <taxon>Actinomycetes</taxon>
        <taxon>Kitasatosporales</taxon>
        <taxon>Streptomycetaceae</taxon>
        <taxon>Streptomyces</taxon>
    </lineage>
</organism>
<dbReference type="RefSeq" id="WP_344373847.1">
    <property type="nucleotide sequence ID" value="NZ_BAAASQ010000008.1"/>
</dbReference>
<reference evidence="4" key="1">
    <citation type="journal article" date="2019" name="Int. J. Syst. Evol. Microbiol.">
        <title>The Global Catalogue of Microorganisms (GCM) 10K type strain sequencing project: providing services to taxonomists for standard genome sequencing and annotation.</title>
        <authorList>
            <consortium name="The Broad Institute Genomics Platform"/>
            <consortium name="The Broad Institute Genome Sequencing Center for Infectious Disease"/>
            <person name="Wu L."/>
            <person name="Ma J."/>
        </authorList>
    </citation>
    <scope>NUCLEOTIDE SEQUENCE [LARGE SCALE GENOMIC DNA]</scope>
    <source>
        <strain evidence="4">CCM 7224</strain>
    </source>
</reference>
<sequence>MNGHWSGPETPQRPVERRLRGALAARADGITLADLRPADPPGPHLHRTPLARLRLRRFALPLAGLATAAAVAVGYVTLASGHDEQRPLPANSPGPVSPRPTPVPSRTPEPAPSVPPTRSPSVDRSKSRSEAQPTPNPSKPAAGPVTGAPSPGTAPRGPEPPAATPAR</sequence>
<dbReference type="EMBL" id="JBHSIZ010000036">
    <property type="protein sequence ID" value="MFC4960145.1"/>
    <property type="molecule type" value="Genomic_DNA"/>
</dbReference>
<dbReference type="Proteomes" id="UP001595834">
    <property type="component" value="Unassembled WGS sequence"/>
</dbReference>
<accession>A0ABV9USH3</accession>